<proteinExistence type="predicted"/>
<reference evidence="2" key="1">
    <citation type="submission" date="2020-09" db="EMBL/GenBank/DDBJ databases">
        <title>Genome-Enabled Discovery of Anthraquinone Biosynthesis in Senna tora.</title>
        <authorList>
            <person name="Kang S.-H."/>
            <person name="Pandey R.P."/>
            <person name="Lee C.-M."/>
            <person name="Sim J.-S."/>
            <person name="Jeong J.-T."/>
            <person name="Choi B.-S."/>
            <person name="Jung M."/>
            <person name="Ginzburg D."/>
            <person name="Zhao K."/>
            <person name="Won S.Y."/>
            <person name="Oh T.-J."/>
            <person name="Yu Y."/>
            <person name="Kim N.-H."/>
            <person name="Lee O.R."/>
            <person name="Lee T.-H."/>
            <person name="Bashyal P."/>
            <person name="Kim T.-S."/>
            <person name="Lee W.-H."/>
            <person name="Kawkins C."/>
            <person name="Kim C.-K."/>
            <person name="Kim J.S."/>
            <person name="Ahn B.O."/>
            <person name="Rhee S.Y."/>
            <person name="Sohng J.K."/>
        </authorList>
    </citation>
    <scope>NUCLEOTIDE SEQUENCE</scope>
    <source>
        <tissue evidence="2">Leaf</tissue>
    </source>
</reference>
<comment type="caution">
    <text evidence="2">The sequence shown here is derived from an EMBL/GenBank/DDBJ whole genome shotgun (WGS) entry which is preliminary data.</text>
</comment>
<evidence type="ECO:0000313" key="2">
    <source>
        <dbReference type="EMBL" id="KAF7840719.1"/>
    </source>
</evidence>
<dbReference type="AlphaFoldDB" id="A0A835CFX4"/>
<dbReference type="OrthoDB" id="694638at2759"/>
<evidence type="ECO:0000256" key="1">
    <source>
        <dbReference type="SAM" id="MobiDB-lite"/>
    </source>
</evidence>
<name>A0A835CFX4_9FABA</name>
<feature type="compositionally biased region" description="Polar residues" evidence="1">
    <location>
        <begin position="210"/>
        <end position="224"/>
    </location>
</feature>
<feature type="region of interest" description="Disordered" evidence="1">
    <location>
        <begin position="199"/>
        <end position="224"/>
    </location>
</feature>
<feature type="region of interest" description="Disordered" evidence="1">
    <location>
        <begin position="59"/>
        <end position="82"/>
    </location>
</feature>
<organism evidence="2 3">
    <name type="scientific">Senna tora</name>
    <dbReference type="NCBI Taxonomy" id="362788"/>
    <lineage>
        <taxon>Eukaryota</taxon>
        <taxon>Viridiplantae</taxon>
        <taxon>Streptophyta</taxon>
        <taxon>Embryophyta</taxon>
        <taxon>Tracheophyta</taxon>
        <taxon>Spermatophyta</taxon>
        <taxon>Magnoliopsida</taxon>
        <taxon>eudicotyledons</taxon>
        <taxon>Gunneridae</taxon>
        <taxon>Pentapetalae</taxon>
        <taxon>rosids</taxon>
        <taxon>fabids</taxon>
        <taxon>Fabales</taxon>
        <taxon>Fabaceae</taxon>
        <taxon>Caesalpinioideae</taxon>
        <taxon>Cassia clade</taxon>
        <taxon>Senna</taxon>
    </lineage>
</organism>
<accession>A0A835CFX4</accession>
<dbReference type="Proteomes" id="UP000634136">
    <property type="component" value="Unassembled WGS sequence"/>
</dbReference>
<gene>
    <name evidence="2" type="ORF">G2W53_003017</name>
</gene>
<dbReference type="EMBL" id="JAAIUW010000002">
    <property type="protein sequence ID" value="KAF7840719.1"/>
    <property type="molecule type" value="Genomic_DNA"/>
</dbReference>
<evidence type="ECO:0000313" key="3">
    <source>
        <dbReference type="Proteomes" id="UP000634136"/>
    </source>
</evidence>
<dbReference type="PANTHER" id="PTHR33526">
    <property type="entry name" value="OS07G0123800 PROTEIN"/>
    <property type="match status" value="1"/>
</dbReference>
<protein>
    <submittedName>
        <fullName evidence="2">Uncharacterized protein</fullName>
    </submittedName>
</protein>
<sequence length="236" mass="27064">MRKLKGTTNKKQSKLVKYICTPLRILKKARELYMKGMQDCAGGLGGAYGGVEPYYSTLKTPHLPQTDHRGKPSRRTSGSNGTNYEPLLMIKLLMKEKDNSYNNNIDVVGGNKEERSLVLYREKQQNGGGYESYDYRIMRKSFSVGMRKMERIDEDRPCYFDEEEDQMDDLRTHMRKQKFTRYEKKKRTLKSSVKVSKKCEVAGKSESSGRSRATASACSGSFNSDQKPLLWFLSIS</sequence>
<feature type="compositionally biased region" description="Basic and acidic residues" evidence="1">
    <location>
        <begin position="199"/>
        <end position="209"/>
    </location>
</feature>
<keyword evidence="3" id="KW-1185">Reference proteome</keyword>
<dbReference type="PANTHER" id="PTHR33526:SF20">
    <property type="entry name" value="VQ DOMAIN-CONTAINING PROTEIN"/>
    <property type="match status" value="1"/>
</dbReference>